<evidence type="ECO:0000256" key="1">
    <source>
        <dbReference type="SAM" id="Phobius"/>
    </source>
</evidence>
<dbReference type="STRING" id="1479485.DA73_0205375"/>
<keyword evidence="1" id="KW-0472">Membrane</keyword>
<organism evidence="2">
    <name type="scientific">Tolypothrix bouteillei VB521301</name>
    <dbReference type="NCBI Taxonomy" id="1479485"/>
    <lineage>
        <taxon>Bacteria</taxon>
        <taxon>Bacillati</taxon>
        <taxon>Cyanobacteriota</taxon>
        <taxon>Cyanophyceae</taxon>
        <taxon>Nostocales</taxon>
        <taxon>Tolypothrichaceae</taxon>
        <taxon>Tolypothrix</taxon>
    </lineage>
</organism>
<proteinExistence type="predicted"/>
<sequence length="74" mass="8358">MFQIAWFSAKLFFKGKLFRDPIYFIKQIAFASIISSLVLVSLVLVKVPLLVAVAASSLLTGIIMPFLFKDFKMQ</sequence>
<gene>
    <name evidence="2" type="ORF">DA73_0205375</name>
</gene>
<reference evidence="2" key="1">
    <citation type="journal article" date="2015" name="Genome Announc.">
        <title>Draft Genome Sequence of Tolypothrix boutellei Strain VB521301.</title>
        <authorList>
            <person name="Chandrababunaidu M.M."/>
            <person name="Singh D."/>
            <person name="Sen D."/>
            <person name="Bhan S."/>
            <person name="Das S."/>
            <person name="Gupta A."/>
            <person name="Adhikary S.P."/>
            <person name="Tripathy S."/>
        </authorList>
    </citation>
    <scope>NUCLEOTIDE SEQUENCE</scope>
    <source>
        <strain evidence="2">VB521301</strain>
    </source>
</reference>
<evidence type="ECO:0000313" key="2">
    <source>
        <dbReference type="EMBL" id="KIE12902.1"/>
    </source>
</evidence>
<name>A0A0C1NDN2_9CYAN</name>
<accession>A0A0C1NDN2</accession>
<protein>
    <submittedName>
        <fullName evidence="2">Uncharacterized protein</fullName>
    </submittedName>
</protein>
<keyword evidence="1" id="KW-1133">Transmembrane helix</keyword>
<dbReference type="AlphaFoldDB" id="A0A0C1NDN2"/>
<dbReference type="EMBL" id="JHEG02000019">
    <property type="protein sequence ID" value="KIE12902.1"/>
    <property type="molecule type" value="Genomic_DNA"/>
</dbReference>
<comment type="caution">
    <text evidence="2">The sequence shown here is derived from an EMBL/GenBank/DDBJ whole genome shotgun (WGS) entry which is preliminary data.</text>
</comment>
<keyword evidence="1" id="KW-0812">Transmembrane</keyword>
<feature type="transmembrane region" description="Helical" evidence="1">
    <location>
        <begin position="49"/>
        <end position="68"/>
    </location>
</feature>
<feature type="transmembrane region" description="Helical" evidence="1">
    <location>
        <begin position="21"/>
        <end position="43"/>
    </location>
</feature>